<reference evidence="3" key="1">
    <citation type="journal article" date="2019" name="Int. J. Syst. Evol. Microbiol.">
        <title>The Global Catalogue of Microorganisms (GCM) 10K type strain sequencing project: providing services to taxonomists for standard genome sequencing and annotation.</title>
        <authorList>
            <consortium name="The Broad Institute Genomics Platform"/>
            <consortium name="The Broad Institute Genome Sequencing Center for Infectious Disease"/>
            <person name="Wu L."/>
            <person name="Ma J."/>
        </authorList>
    </citation>
    <scope>NUCLEOTIDE SEQUENCE [LARGE SCALE GENOMIC DNA]</scope>
    <source>
        <strain evidence="3">JCM 3366</strain>
    </source>
</reference>
<evidence type="ECO:0000313" key="3">
    <source>
        <dbReference type="Proteomes" id="UP001596107"/>
    </source>
</evidence>
<feature type="domain" description="DUF6456" evidence="1">
    <location>
        <begin position="113"/>
        <end position="248"/>
    </location>
</feature>
<dbReference type="EMBL" id="JBHSNB010000001">
    <property type="protein sequence ID" value="MFC5583989.1"/>
    <property type="molecule type" value="Genomic_DNA"/>
</dbReference>
<sequence>MAVKREELRHARERCRCLRFLQKGVAWLQPGAKEASVLLDGGERGTISILLDVLKALEKDDLVSVREDQVALTAAGIACARRLAAKQEPFASQHREIERRVLHQAAQKRFITASLSESPLAQLANRRMRNGKPFLTRAEFDAGERLRTDYTRGQIMPRLSASWMASVSGKKHGSGAGGGVELTQAALASRQRVDRALVAVGPELAGVLVDICCFLKGFEQVEMERGWPVRSAKVVLKTALGVLARHYEPPPRRESGTARSILHWGAQDYRPKLA</sequence>
<proteinExistence type="predicted"/>
<evidence type="ECO:0000313" key="2">
    <source>
        <dbReference type="EMBL" id="MFC5583989.1"/>
    </source>
</evidence>
<accession>A0ABW0T519</accession>
<gene>
    <name evidence="2" type="ORF">ACFPOD_02615</name>
</gene>
<protein>
    <submittedName>
        <fullName evidence="2">DUF6456 domain-containing protein</fullName>
    </submittedName>
</protein>
<keyword evidence="3" id="KW-1185">Reference proteome</keyword>
<dbReference type="InterPro" id="IPR045599">
    <property type="entry name" value="DUF6456"/>
</dbReference>
<organism evidence="2 3">
    <name type="scientific">Nitratireductor kimnyeongensis</name>
    <dbReference type="NCBI Taxonomy" id="430679"/>
    <lineage>
        <taxon>Bacteria</taxon>
        <taxon>Pseudomonadati</taxon>
        <taxon>Pseudomonadota</taxon>
        <taxon>Alphaproteobacteria</taxon>
        <taxon>Hyphomicrobiales</taxon>
        <taxon>Phyllobacteriaceae</taxon>
        <taxon>Nitratireductor</taxon>
    </lineage>
</organism>
<dbReference type="Pfam" id="PF20057">
    <property type="entry name" value="DUF6456"/>
    <property type="match status" value="1"/>
</dbReference>
<comment type="caution">
    <text evidence="2">The sequence shown here is derived from an EMBL/GenBank/DDBJ whole genome shotgun (WGS) entry which is preliminary data.</text>
</comment>
<dbReference type="RefSeq" id="WP_223020175.1">
    <property type="nucleotide sequence ID" value="NZ_CP078143.1"/>
</dbReference>
<dbReference type="Proteomes" id="UP001596107">
    <property type="component" value="Unassembled WGS sequence"/>
</dbReference>
<evidence type="ECO:0000259" key="1">
    <source>
        <dbReference type="Pfam" id="PF20057"/>
    </source>
</evidence>
<name>A0ABW0T519_9HYPH</name>